<dbReference type="AlphaFoldDB" id="A0A085Z7K1"/>
<comment type="caution">
    <text evidence="1">The sequence shown here is derived from an EMBL/GenBank/DDBJ whole genome shotgun (WGS) entry which is preliminary data.</text>
</comment>
<protein>
    <submittedName>
        <fullName evidence="1">Uncharacterized protein</fullName>
    </submittedName>
</protein>
<dbReference type="RefSeq" id="WP_034674612.1">
    <property type="nucleotide sequence ID" value="NZ_FPAP01000001.1"/>
</dbReference>
<reference evidence="1 2" key="1">
    <citation type="submission" date="2014-07" db="EMBL/GenBank/DDBJ databases">
        <title>Genome of Chryseobacterium formosense LMG 24722.</title>
        <authorList>
            <person name="Pipes S.E."/>
            <person name="Stropko S.J."/>
            <person name="Newman J.D."/>
        </authorList>
    </citation>
    <scope>NUCLEOTIDE SEQUENCE [LARGE SCALE GENOMIC DNA]</scope>
    <source>
        <strain evidence="1 2">LMG 24722</strain>
    </source>
</reference>
<dbReference type="STRING" id="236814.IX39_07140"/>
<keyword evidence="2" id="KW-1185">Reference proteome</keyword>
<accession>A0A085Z7K1</accession>
<dbReference type="eggNOG" id="ENOG502Z7RV">
    <property type="taxonomic scope" value="Bacteria"/>
</dbReference>
<proteinExistence type="predicted"/>
<dbReference type="EMBL" id="JPRP01000001">
    <property type="protein sequence ID" value="KFF00415.1"/>
    <property type="molecule type" value="Genomic_DNA"/>
</dbReference>
<organism evidence="1 2">
    <name type="scientific">Chryseobacterium formosense</name>
    <dbReference type="NCBI Taxonomy" id="236814"/>
    <lineage>
        <taxon>Bacteria</taxon>
        <taxon>Pseudomonadati</taxon>
        <taxon>Bacteroidota</taxon>
        <taxon>Flavobacteriia</taxon>
        <taxon>Flavobacteriales</taxon>
        <taxon>Weeksellaceae</taxon>
        <taxon>Chryseobacterium group</taxon>
        <taxon>Chryseobacterium</taxon>
    </lineage>
</organism>
<name>A0A085Z7K1_9FLAO</name>
<gene>
    <name evidence="1" type="ORF">IX39_07140</name>
</gene>
<dbReference type="Proteomes" id="UP000028713">
    <property type="component" value="Unassembled WGS sequence"/>
</dbReference>
<dbReference type="OrthoDB" id="1110562at2"/>
<evidence type="ECO:0000313" key="1">
    <source>
        <dbReference type="EMBL" id="KFF00415.1"/>
    </source>
</evidence>
<sequence>MADLSNILPDQLMQGVLGKLYEVLTGGDGDVPPSKDNFFSWCSPGIPIRPEDLRFLTMGLSGVYTPEKDSEGKVVELTDQEKEKIRATSTGWLYQQAENLARLVDFIPDVNAADNNQLSKLSIQQNEGTLSDVYKYALQFSKVANTELSEEEKAKVEKFKQLLQVKRIKKDLITDEESEVIEPSPLVILYNQKMAAYIDAVLEYNTYRVDALAADNSKAIHFWAMNASSLRKKVQAAMSDWVTNGYKNEYEGIAARIDQIMSKDLSLLKAEYKDTLERAKLTGLASGSDFYYTSLVPGNFVEGGWTKFSFGSSDYARHSDSKYTSYGVSGSAGFLGFGASAGYQHKDSSSNRTINASNFKLTFEMCQVPIVRPWLKTPFLTSKAWKLDMGSPEVQSRGEFLNDGAMPPNGIMPAYPTSVLFIRNLVLDFGQYNSEYASAFKSDKADASAGWGPFSVDANYSSSSYKSDFKSHSDSQGIRVDGMQIIGFNCHVLPKSPDPLPNITSWI</sequence>
<evidence type="ECO:0000313" key="2">
    <source>
        <dbReference type="Proteomes" id="UP000028713"/>
    </source>
</evidence>